<protein>
    <recommendedName>
        <fullName evidence="2">mannose-1-phosphate guanylyltransferase</fullName>
        <ecNumber evidence="2">2.7.7.13</ecNumber>
    </recommendedName>
</protein>
<dbReference type="PANTHER" id="PTHR46390:SF1">
    <property type="entry name" value="MANNOSE-1-PHOSPHATE GUANYLYLTRANSFERASE"/>
    <property type="match status" value="1"/>
</dbReference>
<dbReference type="SUPFAM" id="SSF53448">
    <property type="entry name" value="Nucleotide-diphospho-sugar transferases"/>
    <property type="match status" value="1"/>
</dbReference>
<dbReference type="Gene3D" id="3.90.550.10">
    <property type="entry name" value="Spore Coat Polysaccharide Biosynthesis Protein SpsA, Chain A"/>
    <property type="match status" value="1"/>
</dbReference>
<dbReference type="GO" id="GO:0005525">
    <property type="term" value="F:GTP binding"/>
    <property type="evidence" value="ECO:0007669"/>
    <property type="project" value="UniProtKB-KW"/>
</dbReference>
<dbReference type="KEGG" id="smam:Mal15_08410"/>
<dbReference type="PANTHER" id="PTHR46390">
    <property type="entry name" value="MANNOSE-1-PHOSPHATE GUANYLYLTRANSFERASE"/>
    <property type="match status" value="1"/>
</dbReference>
<evidence type="ECO:0000256" key="7">
    <source>
        <dbReference type="ARBA" id="ARBA00047343"/>
    </source>
</evidence>
<evidence type="ECO:0000256" key="1">
    <source>
        <dbReference type="ARBA" id="ARBA00006115"/>
    </source>
</evidence>
<comment type="catalytic activity">
    <reaction evidence="7">
        <text>alpha-D-mannose 1-phosphate + GTP + H(+) = GDP-alpha-D-mannose + diphosphate</text>
        <dbReference type="Rhea" id="RHEA:15229"/>
        <dbReference type="ChEBI" id="CHEBI:15378"/>
        <dbReference type="ChEBI" id="CHEBI:33019"/>
        <dbReference type="ChEBI" id="CHEBI:37565"/>
        <dbReference type="ChEBI" id="CHEBI:57527"/>
        <dbReference type="ChEBI" id="CHEBI:58409"/>
        <dbReference type="EC" id="2.7.7.13"/>
    </reaction>
</comment>
<evidence type="ECO:0000256" key="5">
    <source>
        <dbReference type="ARBA" id="ARBA00022741"/>
    </source>
</evidence>
<evidence type="ECO:0000259" key="9">
    <source>
        <dbReference type="Pfam" id="PF22640"/>
    </source>
</evidence>
<dbReference type="SUPFAM" id="SSF159283">
    <property type="entry name" value="Guanosine diphospho-D-mannose pyrophosphorylase/mannose-6-phosphate isomerase linker domain"/>
    <property type="match status" value="1"/>
</dbReference>
<dbReference type="FunFam" id="3.90.550.10:FF:000046">
    <property type="entry name" value="Mannose-1-phosphate guanylyltransferase (GDP)"/>
    <property type="match status" value="1"/>
</dbReference>
<feature type="domain" description="Nucleotidyl transferase" evidence="8">
    <location>
        <begin position="4"/>
        <end position="294"/>
    </location>
</feature>
<keyword evidence="3 10" id="KW-0808">Transferase</keyword>
<reference evidence="10 11" key="1">
    <citation type="submission" date="2019-02" db="EMBL/GenBank/DDBJ databases">
        <title>Planctomycetal bacteria perform biofilm scaping via a novel small molecule.</title>
        <authorList>
            <person name="Jeske O."/>
            <person name="Boedeker C."/>
            <person name="Wiegand S."/>
            <person name="Breitling P."/>
            <person name="Kallscheuer N."/>
            <person name="Jogler M."/>
            <person name="Rohde M."/>
            <person name="Petersen J."/>
            <person name="Medema M.H."/>
            <person name="Surup F."/>
            <person name="Jogler C."/>
        </authorList>
    </citation>
    <scope>NUCLEOTIDE SEQUENCE [LARGE SCALE GENOMIC DNA]</scope>
    <source>
        <strain evidence="10 11">Mal15</strain>
    </source>
</reference>
<name>A0A5B9M6K9_9BACT</name>
<dbReference type="InterPro" id="IPR029044">
    <property type="entry name" value="Nucleotide-diphossugar_trans"/>
</dbReference>
<dbReference type="CDD" id="cd02509">
    <property type="entry name" value="GDP-M1P_Guanylyltransferase"/>
    <property type="match status" value="1"/>
</dbReference>
<evidence type="ECO:0000256" key="4">
    <source>
        <dbReference type="ARBA" id="ARBA00022695"/>
    </source>
</evidence>
<keyword evidence="11" id="KW-1185">Reference proteome</keyword>
<keyword evidence="6" id="KW-0342">GTP-binding</keyword>
<proteinExistence type="inferred from homology"/>
<dbReference type="GO" id="GO:0009298">
    <property type="term" value="P:GDP-mannose biosynthetic process"/>
    <property type="evidence" value="ECO:0007669"/>
    <property type="project" value="TreeGrafter"/>
</dbReference>
<evidence type="ECO:0000256" key="3">
    <source>
        <dbReference type="ARBA" id="ARBA00022679"/>
    </source>
</evidence>
<dbReference type="InterPro" id="IPR049577">
    <property type="entry name" value="GMPP_N"/>
</dbReference>
<dbReference type="GO" id="GO:0004475">
    <property type="term" value="F:mannose-1-phosphate guanylyltransferase (GTP) activity"/>
    <property type="evidence" value="ECO:0007669"/>
    <property type="project" value="UniProtKB-EC"/>
</dbReference>
<evidence type="ECO:0000256" key="2">
    <source>
        <dbReference type="ARBA" id="ARBA00012387"/>
    </source>
</evidence>
<dbReference type="Proteomes" id="UP000321353">
    <property type="component" value="Chromosome"/>
</dbReference>
<dbReference type="InterPro" id="IPR054566">
    <property type="entry name" value="ManC/GMP-like_b-helix"/>
</dbReference>
<evidence type="ECO:0000259" key="8">
    <source>
        <dbReference type="Pfam" id="PF00483"/>
    </source>
</evidence>
<evidence type="ECO:0000256" key="6">
    <source>
        <dbReference type="ARBA" id="ARBA00023134"/>
    </source>
</evidence>
<evidence type="ECO:0000313" key="10">
    <source>
        <dbReference type="EMBL" id="QEF96811.1"/>
    </source>
</evidence>
<dbReference type="EMBL" id="CP036264">
    <property type="protein sequence ID" value="QEF96811.1"/>
    <property type="molecule type" value="Genomic_DNA"/>
</dbReference>
<accession>A0A5B9M6K9</accession>
<dbReference type="Pfam" id="PF00483">
    <property type="entry name" value="NTP_transferase"/>
    <property type="match status" value="1"/>
</dbReference>
<feature type="domain" description="MannoseP isomerase/GMP-like beta-helix" evidence="9">
    <location>
        <begin position="301"/>
        <end position="356"/>
    </location>
</feature>
<dbReference type="AlphaFoldDB" id="A0A5B9M6K9"/>
<dbReference type="EC" id="2.7.7.13" evidence="2"/>
<dbReference type="InterPro" id="IPR051161">
    <property type="entry name" value="Mannose-6P_isomerase_type2"/>
</dbReference>
<keyword evidence="5" id="KW-0547">Nucleotide-binding</keyword>
<dbReference type="Pfam" id="PF22640">
    <property type="entry name" value="ManC_GMP_beta-helix"/>
    <property type="match status" value="1"/>
</dbReference>
<dbReference type="InterPro" id="IPR005835">
    <property type="entry name" value="NTP_transferase_dom"/>
</dbReference>
<organism evidence="10 11">
    <name type="scientific">Stieleria maiorica</name>
    <dbReference type="NCBI Taxonomy" id="2795974"/>
    <lineage>
        <taxon>Bacteria</taxon>
        <taxon>Pseudomonadati</taxon>
        <taxon>Planctomycetota</taxon>
        <taxon>Planctomycetia</taxon>
        <taxon>Pirellulales</taxon>
        <taxon>Pirellulaceae</taxon>
        <taxon>Stieleria</taxon>
    </lineage>
</organism>
<gene>
    <name evidence="10" type="primary">manC</name>
    <name evidence="10" type="ORF">Mal15_08410</name>
</gene>
<sequence length="365" mass="39631">MLYAVIMAGGSGTRFWPASRTLRPKQLLALSGQRTMIQSTSDRLSGLVPAERQLIVTNKILVDPIAEQLPEHPKENLIGEPAKRDTAPCIALAAALIAHQDPEAIMAVMPSDHVIATDEQFCGAIAAGERLVMEDPSRIVTFGIRPTYPAESFGYIQRGPKIEAGGDVDGGTEIKAFQVDQFREKPDRETATQYLESGDFYWNSGIFLWRASVILDAIKTNQPAMYSHIEKIAAAIGSPDYETVLEEEFCAIEGTSIDYAVMESYANVAVIEAPFSWDDVGSWQSLGRLHEADADGNTVVGDHLGIDTSGSIIFGQPGHTIVTIGVEDLIVVQTGDATLVAPKSAEERVREAVKRLKETGRTDCL</sequence>
<dbReference type="RefSeq" id="WP_147871836.1">
    <property type="nucleotide sequence ID" value="NZ_CP036264.1"/>
</dbReference>
<keyword evidence="4 10" id="KW-0548">Nucleotidyltransferase</keyword>
<evidence type="ECO:0000313" key="11">
    <source>
        <dbReference type="Proteomes" id="UP000321353"/>
    </source>
</evidence>
<comment type="similarity">
    <text evidence="1">Belongs to the mannose-6-phosphate isomerase type 2 family.</text>
</comment>